<evidence type="ECO:0000313" key="2">
    <source>
        <dbReference type="EMBL" id="GEO39953.1"/>
    </source>
</evidence>
<evidence type="ECO:0008006" key="4">
    <source>
        <dbReference type="Google" id="ProtNLM"/>
    </source>
</evidence>
<dbReference type="AlphaFoldDB" id="A0A512DU06"/>
<dbReference type="Proteomes" id="UP000321523">
    <property type="component" value="Unassembled WGS sequence"/>
</dbReference>
<dbReference type="OrthoDB" id="9098110at2"/>
<evidence type="ECO:0000313" key="3">
    <source>
        <dbReference type="Proteomes" id="UP000321523"/>
    </source>
</evidence>
<sequence>MGNPKNNPKLPTDSSEKAGPTVIQRWSATRKREVVLRLLRGESLDAISREIGVEVYRLERWRDRALAAMDAGLKERSDDDPLQAGLDAAHKRVGELSMENELLRARIGRLETGTPFPRARSRR</sequence>
<dbReference type="InterPro" id="IPR009057">
    <property type="entry name" value="Homeodomain-like_sf"/>
</dbReference>
<organism evidence="2 3">
    <name type="scientific">Skermanella aerolata</name>
    <dbReference type="NCBI Taxonomy" id="393310"/>
    <lineage>
        <taxon>Bacteria</taxon>
        <taxon>Pseudomonadati</taxon>
        <taxon>Pseudomonadota</taxon>
        <taxon>Alphaproteobacteria</taxon>
        <taxon>Rhodospirillales</taxon>
        <taxon>Azospirillaceae</taxon>
        <taxon>Skermanella</taxon>
    </lineage>
</organism>
<dbReference type="Gene3D" id="1.10.10.10">
    <property type="entry name" value="Winged helix-like DNA-binding domain superfamily/Winged helix DNA-binding domain"/>
    <property type="match status" value="1"/>
</dbReference>
<protein>
    <recommendedName>
        <fullName evidence="4">Transposase</fullName>
    </recommendedName>
</protein>
<name>A0A512DU06_9PROT</name>
<proteinExistence type="predicted"/>
<gene>
    <name evidence="2" type="ORF">SAE02_41010</name>
</gene>
<keyword evidence="3" id="KW-1185">Reference proteome</keyword>
<evidence type="ECO:0000256" key="1">
    <source>
        <dbReference type="SAM" id="MobiDB-lite"/>
    </source>
</evidence>
<dbReference type="SUPFAM" id="SSF46689">
    <property type="entry name" value="Homeodomain-like"/>
    <property type="match status" value="1"/>
</dbReference>
<accession>A0A512DU06</accession>
<dbReference type="InterPro" id="IPR036388">
    <property type="entry name" value="WH-like_DNA-bd_sf"/>
</dbReference>
<feature type="region of interest" description="Disordered" evidence="1">
    <location>
        <begin position="1"/>
        <end position="24"/>
    </location>
</feature>
<comment type="caution">
    <text evidence="2">The sequence shown here is derived from an EMBL/GenBank/DDBJ whole genome shotgun (WGS) entry which is preliminary data.</text>
</comment>
<reference evidence="2 3" key="1">
    <citation type="submission" date="2019-07" db="EMBL/GenBank/DDBJ databases">
        <title>Whole genome shotgun sequence of Skermanella aerolata NBRC 106429.</title>
        <authorList>
            <person name="Hosoyama A."/>
            <person name="Uohara A."/>
            <person name="Ohji S."/>
            <person name="Ichikawa N."/>
        </authorList>
    </citation>
    <scope>NUCLEOTIDE SEQUENCE [LARGE SCALE GENOMIC DNA]</scope>
    <source>
        <strain evidence="2 3">NBRC 106429</strain>
    </source>
</reference>
<dbReference type="EMBL" id="BJYZ01000019">
    <property type="protein sequence ID" value="GEO39953.1"/>
    <property type="molecule type" value="Genomic_DNA"/>
</dbReference>